<proteinExistence type="predicted"/>
<evidence type="ECO:0000313" key="2">
    <source>
        <dbReference type="Proteomes" id="UP000464214"/>
    </source>
</evidence>
<organism evidence="1 2">
    <name type="scientific">Nibribacter ruber</name>
    <dbReference type="NCBI Taxonomy" id="2698458"/>
    <lineage>
        <taxon>Bacteria</taxon>
        <taxon>Pseudomonadati</taxon>
        <taxon>Bacteroidota</taxon>
        <taxon>Cytophagia</taxon>
        <taxon>Cytophagales</taxon>
        <taxon>Hymenobacteraceae</taxon>
        <taxon>Nibribacter</taxon>
    </lineage>
</organism>
<dbReference type="KEGG" id="nib:GU926_11060"/>
<evidence type="ECO:0000313" key="1">
    <source>
        <dbReference type="EMBL" id="QHL87941.1"/>
    </source>
</evidence>
<sequence>MQYSIPDTFIIKEHLAQYPPKDHFPEGGKNFCPDKLHYALSLPIEIPSNNKDLKHRNGFVPINSRALKNAIGNDYKYYLAYLVNTGVFDGGNNQYRNGVHSRMYRYTKGYRKGYTLVEVKKAFSFNFKKALTEHEEQRLKELEEGLGKHLRKPFKSGLLEMDMEGAQEYLRKTFLQGVRDGGYLNLKMRVTDVNNANRKDPTAKEQLTRREKKLLKYHINLHAALKIGKGNFYHGFDTVSGRFHTSLTNLKKELRNFLTYGGEKLYEVDLKNSQMYFSLLLLDRDFYGKTRARRDKISMATPSMFVHKSIPNVIDAHNTSTKAKITFKRLSLHNVLSNEMFLCLPNVFSNVMIHNTLKDIDNEDVIHYKNVVLEGRLYEYLLEKYVETTGKRDMDRGKMKKVMFTILFSENEKQAKHRENMKDRMVRKQREAAKDLFRSCFPTVMRLFEYIKQHDHRLLSCLLQAIEAHVLLTKVCGRIKRERQAVPLFTVHDSILSTEPNKAYLQKVVTEECMRLTGYMPRIEVTLLHPHKLEITLRAAA</sequence>
<protein>
    <submittedName>
        <fullName evidence="1">Uncharacterized protein</fullName>
    </submittedName>
</protein>
<dbReference type="Proteomes" id="UP000464214">
    <property type="component" value="Chromosome"/>
</dbReference>
<reference evidence="1 2" key="1">
    <citation type="submission" date="2020-01" db="EMBL/GenBank/DDBJ databases">
        <authorList>
            <person name="Kim M."/>
        </authorList>
    </citation>
    <scope>NUCLEOTIDE SEQUENCE [LARGE SCALE GENOMIC DNA]</scope>
    <source>
        <strain evidence="1 2">BT10</strain>
    </source>
</reference>
<accession>A0A6P1P0Q3</accession>
<dbReference type="EMBL" id="CP047897">
    <property type="protein sequence ID" value="QHL87941.1"/>
    <property type="molecule type" value="Genomic_DNA"/>
</dbReference>
<dbReference type="AlphaFoldDB" id="A0A6P1P0Q3"/>
<name>A0A6P1P0Q3_9BACT</name>
<gene>
    <name evidence="1" type="ORF">GU926_11060</name>
</gene>
<keyword evidence="2" id="KW-1185">Reference proteome</keyword>